<feature type="chain" id="PRO_5038605679" evidence="4">
    <location>
        <begin position="21"/>
        <end position="397"/>
    </location>
</feature>
<keyword evidence="1" id="KW-0677">Repeat</keyword>
<evidence type="ECO:0000256" key="3">
    <source>
        <dbReference type="PROSITE-ProRule" id="PRU00339"/>
    </source>
</evidence>
<dbReference type="Pfam" id="PF13174">
    <property type="entry name" value="TPR_6"/>
    <property type="match status" value="1"/>
</dbReference>
<dbReference type="Pfam" id="PF13181">
    <property type="entry name" value="TPR_8"/>
    <property type="match status" value="1"/>
</dbReference>
<evidence type="ECO:0000256" key="4">
    <source>
        <dbReference type="SAM" id="SignalP"/>
    </source>
</evidence>
<feature type="signal peptide" evidence="4">
    <location>
        <begin position="1"/>
        <end position="20"/>
    </location>
</feature>
<accession>A0A839K2I5</accession>
<feature type="repeat" description="TPR" evidence="3">
    <location>
        <begin position="169"/>
        <end position="202"/>
    </location>
</feature>
<dbReference type="SUPFAM" id="SSF48452">
    <property type="entry name" value="TPR-like"/>
    <property type="match status" value="1"/>
</dbReference>
<dbReference type="RefSeq" id="WP_228353622.1">
    <property type="nucleotide sequence ID" value="NZ_JACEGA010000001.1"/>
</dbReference>
<dbReference type="PANTHER" id="PTHR44858:SF1">
    <property type="entry name" value="UDP-N-ACETYLGLUCOSAMINE--PEPTIDE N-ACETYLGLUCOSAMINYLTRANSFERASE SPINDLY-RELATED"/>
    <property type="match status" value="1"/>
</dbReference>
<dbReference type="SUPFAM" id="SSF81901">
    <property type="entry name" value="HCP-like"/>
    <property type="match status" value="1"/>
</dbReference>
<dbReference type="Pfam" id="PF00515">
    <property type="entry name" value="TPR_1"/>
    <property type="match status" value="1"/>
</dbReference>
<feature type="repeat" description="TPR" evidence="3">
    <location>
        <begin position="24"/>
        <end position="57"/>
    </location>
</feature>
<evidence type="ECO:0000256" key="1">
    <source>
        <dbReference type="ARBA" id="ARBA00022737"/>
    </source>
</evidence>
<dbReference type="PROSITE" id="PS51257">
    <property type="entry name" value="PROKAR_LIPOPROTEIN"/>
    <property type="match status" value="1"/>
</dbReference>
<reference evidence="5 6" key="1">
    <citation type="submission" date="2020-07" db="EMBL/GenBank/DDBJ databases">
        <title>Characterization and genome sequencing of isolate MD1, a novel member within the family Lachnospiraceae.</title>
        <authorList>
            <person name="Rettenmaier R."/>
            <person name="Di Bello L."/>
            <person name="Zinser C."/>
            <person name="Scheitz K."/>
            <person name="Liebl W."/>
            <person name="Zverlov V."/>
        </authorList>
    </citation>
    <scope>NUCLEOTIDE SEQUENCE [LARGE SCALE GENOMIC DNA]</scope>
    <source>
        <strain evidence="5 6">MD1</strain>
    </source>
</reference>
<dbReference type="EMBL" id="JACEGA010000001">
    <property type="protein sequence ID" value="MBB2184024.1"/>
    <property type="molecule type" value="Genomic_DNA"/>
</dbReference>
<dbReference type="Pfam" id="PF13432">
    <property type="entry name" value="TPR_16"/>
    <property type="match status" value="1"/>
</dbReference>
<dbReference type="AlphaFoldDB" id="A0A839K2I5"/>
<dbReference type="Proteomes" id="UP000574276">
    <property type="component" value="Unassembled WGS sequence"/>
</dbReference>
<feature type="repeat" description="TPR" evidence="3">
    <location>
        <begin position="135"/>
        <end position="168"/>
    </location>
</feature>
<dbReference type="InterPro" id="IPR013105">
    <property type="entry name" value="TPR_2"/>
</dbReference>
<dbReference type="Gene3D" id="1.25.40.10">
    <property type="entry name" value="Tetratricopeptide repeat domain"/>
    <property type="match status" value="3"/>
</dbReference>
<dbReference type="InterPro" id="IPR050498">
    <property type="entry name" value="Ycf3"/>
</dbReference>
<name>A0A839K2I5_9FIRM</name>
<evidence type="ECO:0000313" key="5">
    <source>
        <dbReference type="EMBL" id="MBB2184024.1"/>
    </source>
</evidence>
<dbReference type="InterPro" id="IPR019734">
    <property type="entry name" value="TPR_rpt"/>
</dbReference>
<keyword evidence="4" id="KW-0732">Signal</keyword>
<keyword evidence="6" id="KW-1185">Reference proteome</keyword>
<sequence>MKKKLLTVGLLVGIILSVTACSSAGKHYKAGREYFQEGKYEEAKASFEAAITENSNRADYYIDYGLTLIALGMYEEALEQFDQVYMDKDIMVVKENNKRVLRGRGIAYYELKQYDKAIEQFEGALDINELSEMNLDILYYMGNSLMIGGDYDKAVDTYTTILSIDKNNVTAYNSRAYCYRNLGDYEKSIADYDAAISINAAEFDSYLGKYHMLMETGKESEAEQVLALAAKIEAKTDEDRYNLAKICFFQKNYDKAQTMLNESISKGFLEAYYYIGEINRIQKDYPKAIYNYEAYIKEGKPTNPGVYNQIASCLIKSGDYNKAIEYLETGIAYQHDGYMQTLKKNEIIAYESLGDFDTAMEKMTAYLKSYPKDSEAVREAEFIKTRIMQPEEVESEE</sequence>
<comment type="caution">
    <text evidence="5">The sequence shown here is derived from an EMBL/GenBank/DDBJ whole genome shotgun (WGS) entry which is preliminary data.</text>
</comment>
<organism evidence="5 6">
    <name type="scientific">Variimorphobacter saccharofermentans</name>
    <dbReference type="NCBI Taxonomy" id="2755051"/>
    <lineage>
        <taxon>Bacteria</taxon>
        <taxon>Bacillati</taxon>
        <taxon>Bacillota</taxon>
        <taxon>Clostridia</taxon>
        <taxon>Lachnospirales</taxon>
        <taxon>Lachnospiraceae</taxon>
        <taxon>Variimorphobacter</taxon>
    </lineage>
</organism>
<keyword evidence="2 3" id="KW-0802">TPR repeat</keyword>
<dbReference type="Pfam" id="PF14559">
    <property type="entry name" value="TPR_19"/>
    <property type="match status" value="1"/>
</dbReference>
<proteinExistence type="predicted"/>
<protein>
    <submittedName>
        <fullName evidence="5">Tetratricopeptide repeat protein</fullName>
    </submittedName>
</protein>
<evidence type="ECO:0000313" key="6">
    <source>
        <dbReference type="Proteomes" id="UP000574276"/>
    </source>
</evidence>
<dbReference type="PANTHER" id="PTHR44858">
    <property type="entry name" value="TETRATRICOPEPTIDE REPEAT PROTEIN 6"/>
    <property type="match status" value="1"/>
</dbReference>
<dbReference type="PROSITE" id="PS50005">
    <property type="entry name" value="TPR"/>
    <property type="match status" value="4"/>
</dbReference>
<dbReference type="InterPro" id="IPR011990">
    <property type="entry name" value="TPR-like_helical_dom_sf"/>
</dbReference>
<gene>
    <name evidence="5" type="ORF">H0486_14180</name>
</gene>
<feature type="repeat" description="TPR" evidence="3">
    <location>
        <begin position="98"/>
        <end position="131"/>
    </location>
</feature>
<evidence type="ECO:0000256" key="2">
    <source>
        <dbReference type="ARBA" id="ARBA00022803"/>
    </source>
</evidence>
<dbReference type="Pfam" id="PF07719">
    <property type="entry name" value="TPR_2"/>
    <property type="match status" value="1"/>
</dbReference>
<dbReference type="SMART" id="SM00028">
    <property type="entry name" value="TPR"/>
    <property type="match status" value="6"/>
</dbReference>